<dbReference type="Gene3D" id="3.40.250.10">
    <property type="entry name" value="Rhodanese-like domain"/>
    <property type="match status" value="1"/>
</dbReference>
<accession>A0A6V8N1R9</accession>
<feature type="domain" description="Rhodanese" evidence="1">
    <location>
        <begin position="13"/>
        <end position="107"/>
    </location>
</feature>
<dbReference type="PANTHER" id="PTHR34406:SF1">
    <property type="entry name" value="PROTEIN YCEI"/>
    <property type="match status" value="1"/>
</dbReference>
<proteinExistence type="predicted"/>
<dbReference type="PROSITE" id="PS50206">
    <property type="entry name" value="RHODANESE_3"/>
    <property type="match status" value="1"/>
</dbReference>
<reference evidence="3" key="1">
    <citation type="submission" date="2020-06" db="EMBL/GenBank/DDBJ databases">
        <title>Draft genomic sequecing of Geomonas sp. Red736.</title>
        <authorList>
            <person name="Itoh H."/>
            <person name="Xu Z.X."/>
            <person name="Ushijima N."/>
            <person name="Masuda Y."/>
            <person name="Shiratori Y."/>
            <person name="Senoo K."/>
        </authorList>
    </citation>
    <scope>NUCLEOTIDE SEQUENCE [LARGE SCALE GENOMIC DNA]</scope>
    <source>
        <strain evidence="3">Red736</strain>
    </source>
</reference>
<dbReference type="AlphaFoldDB" id="A0A6V8N1R9"/>
<dbReference type="PANTHER" id="PTHR34406">
    <property type="entry name" value="PROTEIN YCEI"/>
    <property type="match status" value="1"/>
</dbReference>
<gene>
    <name evidence="2" type="ORF">GMPD_43310</name>
</gene>
<dbReference type="EMBL" id="BLXY01000028">
    <property type="protein sequence ID" value="GFO66412.1"/>
    <property type="molecule type" value="Genomic_DNA"/>
</dbReference>
<sequence length="299" mass="32863">MKTTTCAQLKEQLTSGALVIDVMTPEDYAVCHLAGAHNACIYEMVFLDRVAELVPDRSTELILYDATGNTLSAEVARDRLVQAGYQNVSVLEGGLSALKAAGLPVETGTQARPDATTADGSYAIDTERSSLQWMGRNLNNRHHGTVAVQGGELVMRDGRLTAGSIVLDMTSIENHDLQDPYWRDLLLRHLKSEDFFAVDRFPTATFRLIRWEPESAEFSEAPEGTAIGELTIRGITRPVAFPAIVAPQEDGSVKAHAHFDIDRTLWDAGYGSAKLFERLGMHLVHDLVTLELFVLAVRK</sequence>
<dbReference type="InterPro" id="IPR001763">
    <property type="entry name" value="Rhodanese-like_dom"/>
</dbReference>
<dbReference type="CDD" id="cd00158">
    <property type="entry name" value="RHOD"/>
    <property type="match status" value="1"/>
</dbReference>
<comment type="caution">
    <text evidence="2">The sequence shown here is derived from an EMBL/GenBank/DDBJ whole genome shotgun (WGS) entry which is preliminary data.</text>
</comment>
<dbReference type="InterPro" id="IPR036761">
    <property type="entry name" value="TTHA0802/YceI-like_sf"/>
</dbReference>
<dbReference type="Gene3D" id="2.40.128.110">
    <property type="entry name" value="Lipid/polyisoprenoid-binding, YceI-like"/>
    <property type="match status" value="1"/>
</dbReference>
<dbReference type="Pfam" id="PF00581">
    <property type="entry name" value="Rhodanese"/>
    <property type="match status" value="1"/>
</dbReference>
<dbReference type="SUPFAM" id="SSF52821">
    <property type="entry name" value="Rhodanese/Cell cycle control phosphatase"/>
    <property type="match status" value="1"/>
</dbReference>
<dbReference type="SMART" id="SM00450">
    <property type="entry name" value="RHOD"/>
    <property type="match status" value="1"/>
</dbReference>
<dbReference type="InterPro" id="IPR036873">
    <property type="entry name" value="Rhodanese-like_dom_sf"/>
</dbReference>
<protein>
    <submittedName>
        <fullName evidence="2">Sulfurtransferase</fullName>
    </submittedName>
</protein>
<dbReference type="InterPro" id="IPR007372">
    <property type="entry name" value="Lipid/polyisoprenoid-bd_YceI"/>
</dbReference>
<dbReference type="Proteomes" id="UP000568888">
    <property type="component" value="Unassembled WGS sequence"/>
</dbReference>
<dbReference type="Pfam" id="PF04264">
    <property type="entry name" value="YceI"/>
    <property type="match status" value="1"/>
</dbReference>
<dbReference type="GO" id="GO:0016740">
    <property type="term" value="F:transferase activity"/>
    <property type="evidence" value="ECO:0007669"/>
    <property type="project" value="UniProtKB-KW"/>
</dbReference>
<dbReference type="SMART" id="SM00867">
    <property type="entry name" value="YceI"/>
    <property type="match status" value="1"/>
</dbReference>
<organism evidence="2 3">
    <name type="scientific">Geomonas paludis</name>
    <dbReference type="NCBI Taxonomy" id="2740185"/>
    <lineage>
        <taxon>Bacteria</taxon>
        <taxon>Pseudomonadati</taxon>
        <taxon>Thermodesulfobacteriota</taxon>
        <taxon>Desulfuromonadia</taxon>
        <taxon>Geobacterales</taxon>
        <taxon>Geobacteraceae</taxon>
        <taxon>Geomonas</taxon>
    </lineage>
</organism>
<evidence type="ECO:0000313" key="2">
    <source>
        <dbReference type="EMBL" id="GFO66412.1"/>
    </source>
</evidence>
<dbReference type="SUPFAM" id="SSF101874">
    <property type="entry name" value="YceI-like"/>
    <property type="match status" value="1"/>
</dbReference>
<name>A0A6V8N1R9_9BACT</name>
<evidence type="ECO:0000259" key="1">
    <source>
        <dbReference type="PROSITE" id="PS50206"/>
    </source>
</evidence>
<keyword evidence="2" id="KW-0808">Transferase</keyword>
<dbReference type="RefSeq" id="WP_183351378.1">
    <property type="nucleotide sequence ID" value="NZ_BLXY01000028.1"/>
</dbReference>
<evidence type="ECO:0000313" key="3">
    <source>
        <dbReference type="Proteomes" id="UP000568888"/>
    </source>
</evidence>